<reference evidence="1" key="1">
    <citation type="submission" date="2025-08" db="UniProtKB">
        <authorList>
            <consortium name="Ensembl"/>
        </authorList>
    </citation>
    <scope>IDENTIFICATION</scope>
</reference>
<dbReference type="AlphaFoldDB" id="A0A8C5C7H8"/>
<proteinExistence type="predicted"/>
<evidence type="ECO:0000313" key="2">
    <source>
        <dbReference type="Proteomes" id="UP000694546"/>
    </source>
</evidence>
<evidence type="ECO:0000313" key="1">
    <source>
        <dbReference type="Ensembl" id="ENSGMOP00000054372.1"/>
    </source>
</evidence>
<dbReference type="KEGG" id="gmh:115545538"/>
<organism evidence="1 2">
    <name type="scientific">Gadus morhua</name>
    <name type="common">Atlantic cod</name>
    <dbReference type="NCBI Taxonomy" id="8049"/>
    <lineage>
        <taxon>Eukaryota</taxon>
        <taxon>Metazoa</taxon>
        <taxon>Chordata</taxon>
        <taxon>Craniata</taxon>
        <taxon>Vertebrata</taxon>
        <taxon>Euteleostomi</taxon>
        <taxon>Actinopterygii</taxon>
        <taxon>Neopterygii</taxon>
        <taxon>Teleostei</taxon>
        <taxon>Neoteleostei</taxon>
        <taxon>Acanthomorphata</taxon>
        <taxon>Zeiogadaria</taxon>
        <taxon>Gadariae</taxon>
        <taxon>Gadiformes</taxon>
        <taxon>Gadoidei</taxon>
        <taxon>Gadidae</taxon>
        <taxon>Gadus</taxon>
    </lineage>
</organism>
<keyword evidence="2" id="KW-1185">Reference proteome</keyword>
<dbReference type="Proteomes" id="UP000694546">
    <property type="component" value="Chromosome 6"/>
</dbReference>
<sequence>MMGSTTSEEGELSQNRGKMFSVQTLIVAALLAELGLVVESSFGEGARSYSFDLSNASDLNRLYNSPVHRAVRMRRPLGSMSFQLGPLSHSGVKVTLRDGSTWLVHKGDGFGISSQTVVVDARHMSTSWQILETKDFRGTKTVGDFVRAGGSDYSLLFDNCHFGADRMMDQ</sequence>
<accession>A0A8C5C7H8</accession>
<dbReference type="RefSeq" id="XP_030214689.1">
    <property type="nucleotide sequence ID" value="XM_030358829.1"/>
</dbReference>
<dbReference type="Ensembl" id="ENSGMOT00000038778.1">
    <property type="protein sequence ID" value="ENSGMOP00000054372.1"/>
    <property type="gene ID" value="ENSGMOG00000035320.1"/>
</dbReference>
<dbReference type="GeneID" id="115545538"/>
<gene>
    <name evidence="1" type="primary">LOC115545538</name>
</gene>
<protein>
    <submittedName>
        <fullName evidence="1">Uncharacterized LOC115545538</fullName>
    </submittedName>
</protein>
<dbReference type="OrthoDB" id="2428896at2759"/>
<name>A0A8C5C7H8_GADMO</name>
<dbReference type="GeneTree" id="ENSGT00690000103873"/>
<reference evidence="1" key="2">
    <citation type="submission" date="2025-09" db="UniProtKB">
        <authorList>
            <consortium name="Ensembl"/>
        </authorList>
    </citation>
    <scope>IDENTIFICATION</scope>
</reference>